<dbReference type="GO" id="GO:0046513">
    <property type="term" value="P:ceramide biosynthetic process"/>
    <property type="evidence" value="ECO:0007669"/>
    <property type="project" value="InterPro"/>
</dbReference>
<evidence type="ECO:0000256" key="2">
    <source>
        <dbReference type="ARBA" id="ARBA00009808"/>
    </source>
</evidence>
<reference evidence="9" key="1">
    <citation type="journal article" date="2022" name="New Phytol.">
        <title>Evolutionary transition to the ectomycorrhizal habit in the genomes of a hyperdiverse lineage of mushroom-forming fungi.</title>
        <authorList>
            <person name="Looney B."/>
            <person name="Miyauchi S."/>
            <person name="Morin E."/>
            <person name="Drula E."/>
            <person name="Courty P.E."/>
            <person name="Kohler A."/>
            <person name="Kuo A."/>
            <person name="LaButti K."/>
            <person name="Pangilinan J."/>
            <person name="Lipzen A."/>
            <person name="Riley R."/>
            <person name="Andreopoulos W."/>
            <person name="He G."/>
            <person name="Johnson J."/>
            <person name="Nolan M."/>
            <person name="Tritt A."/>
            <person name="Barry K.W."/>
            <person name="Grigoriev I.V."/>
            <person name="Nagy L.G."/>
            <person name="Hibbett D."/>
            <person name="Henrissat B."/>
            <person name="Matheny P.B."/>
            <person name="Labbe J."/>
            <person name="Martin F.M."/>
        </authorList>
    </citation>
    <scope>NUCLEOTIDE SEQUENCE</scope>
    <source>
        <strain evidence="9">BPL690</strain>
    </source>
</reference>
<evidence type="ECO:0000256" key="1">
    <source>
        <dbReference type="ARBA" id="ARBA00004141"/>
    </source>
</evidence>
<keyword evidence="3 6" id="KW-0812">Transmembrane</keyword>
<dbReference type="PANTHER" id="PTHR12560:SF0">
    <property type="entry name" value="LD18904P"/>
    <property type="match status" value="1"/>
</dbReference>
<accession>A0AAD4MAN7</accession>
<proteinExistence type="inferred from homology"/>
<evidence type="ECO:0000256" key="5">
    <source>
        <dbReference type="ARBA" id="ARBA00023136"/>
    </source>
</evidence>
<dbReference type="InterPro" id="IPR006634">
    <property type="entry name" value="TLC-dom"/>
</dbReference>
<feature type="transmembrane region" description="Helical" evidence="7">
    <location>
        <begin position="189"/>
        <end position="206"/>
    </location>
</feature>
<dbReference type="PROSITE" id="PS50922">
    <property type="entry name" value="TLC"/>
    <property type="match status" value="1"/>
</dbReference>
<dbReference type="Pfam" id="PF03798">
    <property type="entry name" value="TRAM_LAG1_CLN8"/>
    <property type="match status" value="1"/>
</dbReference>
<evidence type="ECO:0000313" key="9">
    <source>
        <dbReference type="EMBL" id="KAI0306887.1"/>
    </source>
</evidence>
<evidence type="ECO:0000256" key="7">
    <source>
        <dbReference type="SAM" id="Phobius"/>
    </source>
</evidence>
<gene>
    <name evidence="9" type="ORF">B0F90DRAFT_1622702</name>
</gene>
<dbReference type="Proteomes" id="UP001203297">
    <property type="component" value="Unassembled WGS sequence"/>
</dbReference>
<dbReference type="EMBL" id="WTXG01000002">
    <property type="protein sequence ID" value="KAI0306887.1"/>
    <property type="molecule type" value="Genomic_DNA"/>
</dbReference>
<comment type="similarity">
    <text evidence="2">Belongs to the sphingosine N-acyltransferase family.</text>
</comment>
<feature type="transmembrane region" description="Helical" evidence="7">
    <location>
        <begin position="321"/>
        <end position="348"/>
    </location>
</feature>
<evidence type="ECO:0000256" key="4">
    <source>
        <dbReference type="ARBA" id="ARBA00022989"/>
    </source>
</evidence>
<dbReference type="GO" id="GO:0050291">
    <property type="term" value="F:sphingosine N-acyltransferase activity"/>
    <property type="evidence" value="ECO:0007669"/>
    <property type="project" value="InterPro"/>
</dbReference>
<evidence type="ECO:0000256" key="6">
    <source>
        <dbReference type="PROSITE-ProRule" id="PRU00205"/>
    </source>
</evidence>
<dbReference type="SMART" id="SM00724">
    <property type="entry name" value="TLC"/>
    <property type="match status" value="1"/>
</dbReference>
<sequence length="362" mass="41960">MDYFFDVNRLPSFLVPFVTLSYPVDPPENPDSFPGSSYYDIGYRDPCLIVTLIAVMAILRDASRLFILEPFANWKLTRDWRRKQIVKSGSATPDPKASVNHSVDGNGNGKVNLTTTIGNAEKLMADRPADNSIEARRIRHAVIRFAEQGWQAVYYLAQWSLGIYIHYQLPSNLWVGYPHIPLAGIVKLYYLMQISLYVHAVLLLNAEAPRKDHWQMMTHHIVTIILIVASYSYNLTRVGCAIMVLMDWCDIFLPLAKMLRYLSYQTACDVTFVWWMLSWFVTRHVLFCKIIASAHWDVRDQLEFGWWPERRYWLTRDVLNIFVSLLVILEIIQSIWSYLIFCVAYRVLKGEGAEDSRSDDEG</sequence>
<organism evidence="9 10">
    <name type="scientific">Multifurca ochricompacta</name>
    <dbReference type="NCBI Taxonomy" id="376703"/>
    <lineage>
        <taxon>Eukaryota</taxon>
        <taxon>Fungi</taxon>
        <taxon>Dikarya</taxon>
        <taxon>Basidiomycota</taxon>
        <taxon>Agaricomycotina</taxon>
        <taxon>Agaricomycetes</taxon>
        <taxon>Russulales</taxon>
        <taxon>Russulaceae</taxon>
        <taxon>Multifurca</taxon>
    </lineage>
</organism>
<feature type="transmembrane region" description="Helical" evidence="7">
    <location>
        <begin position="218"/>
        <end position="235"/>
    </location>
</feature>
<keyword evidence="4 7" id="KW-1133">Transmembrane helix</keyword>
<name>A0AAD4MAN7_9AGAM</name>
<dbReference type="PANTHER" id="PTHR12560">
    <property type="entry name" value="LONGEVITY ASSURANCE FACTOR 1 LAG1"/>
    <property type="match status" value="1"/>
</dbReference>
<evidence type="ECO:0000313" key="10">
    <source>
        <dbReference type="Proteomes" id="UP001203297"/>
    </source>
</evidence>
<keyword evidence="10" id="KW-1185">Reference proteome</keyword>
<dbReference type="AlphaFoldDB" id="A0AAD4MAN7"/>
<protein>
    <submittedName>
        <fullName evidence="9">Longevity assurance proteins LAG1/LAC1</fullName>
    </submittedName>
</protein>
<dbReference type="InterPro" id="IPR016439">
    <property type="entry name" value="Lag1/Lac1-like"/>
</dbReference>
<evidence type="ECO:0000256" key="3">
    <source>
        <dbReference type="ARBA" id="ARBA00022692"/>
    </source>
</evidence>
<evidence type="ECO:0000259" key="8">
    <source>
        <dbReference type="PROSITE" id="PS50922"/>
    </source>
</evidence>
<comment type="caution">
    <text evidence="9">The sequence shown here is derived from an EMBL/GenBank/DDBJ whole genome shotgun (WGS) entry which is preliminary data.</text>
</comment>
<dbReference type="GO" id="GO:0016020">
    <property type="term" value="C:membrane"/>
    <property type="evidence" value="ECO:0007669"/>
    <property type="project" value="UniProtKB-SubCell"/>
</dbReference>
<feature type="domain" description="TLC" evidence="8">
    <location>
        <begin position="143"/>
        <end position="349"/>
    </location>
</feature>
<feature type="transmembrane region" description="Helical" evidence="7">
    <location>
        <begin position="152"/>
        <end position="169"/>
    </location>
</feature>
<keyword evidence="5 6" id="KW-0472">Membrane</keyword>
<comment type="subcellular location">
    <subcellularLocation>
        <location evidence="1">Membrane</location>
        <topology evidence="1">Multi-pass membrane protein</topology>
    </subcellularLocation>
</comment>